<dbReference type="Pfam" id="PF00171">
    <property type="entry name" value="Aldedh"/>
    <property type="match status" value="1"/>
</dbReference>
<dbReference type="GO" id="GO:0004029">
    <property type="term" value="F:aldehyde dehydrogenase (NAD+) activity"/>
    <property type="evidence" value="ECO:0007669"/>
    <property type="project" value="UniProtKB-EC"/>
</dbReference>
<dbReference type="PANTHER" id="PTHR11699">
    <property type="entry name" value="ALDEHYDE DEHYDROGENASE-RELATED"/>
    <property type="match status" value="1"/>
</dbReference>
<evidence type="ECO:0000256" key="6">
    <source>
        <dbReference type="RuleBase" id="RU003345"/>
    </source>
</evidence>
<evidence type="ECO:0000256" key="1">
    <source>
        <dbReference type="ARBA" id="ARBA00009986"/>
    </source>
</evidence>
<evidence type="ECO:0000256" key="3">
    <source>
        <dbReference type="ARBA" id="ARBA00024226"/>
    </source>
</evidence>
<evidence type="ECO:0000259" key="7">
    <source>
        <dbReference type="Pfam" id="PF00171"/>
    </source>
</evidence>
<name>A0A8H3IM68_9LECA</name>
<evidence type="ECO:0000313" key="8">
    <source>
        <dbReference type="EMBL" id="CAF9926065.1"/>
    </source>
</evidence>
<dbReference type="InterPro" id="IPR015590">
    <property type="entry name" value="Aldehyde_DH_dom"/>
</dbReference>
<dbReference type="Gene3D" id="3.40.605.10">
    <property type="entry name" value="Aldehyde Dehydrogenase, Chain A, domain 1"/>
    <property type="match status" value="1"/>
</dbReference>
<dbReference type="OrthoDB" id="310895at2759"/>
<dbReference type="InterPro" id="IPR029510">
    <property type="entry name" value="Ald_DH_CS_GLU"/>
</dbReference>
<dbReference type="InterPro" id="IPR016162">
    <property type="entry name" value="Ald_DH_N"/>
</dbReference>
<keyword evidence="2 6" id="KW-0560">Oxidoreductase</keyword>
<comment type="similarity">
    <text evidence="1 6">Belongs to the aldehyde dehydrogenase family.</text>
</comment>
<feature type="domain" description="Aldehyde dehydrogenase" evidence="7">
    <location>
        <begin position="90"/>
        <end position="556"/>
    </location>
</feature>
<dbReference type="FunFam" id="3.40.309.10:FF:000024">
    <property type="entry name" value="Betaine aldehyde dehydrogenase"/>
    <property type="match status" value="1"/>
</dbReference>
<comment type="catalytic activity">
    <reaction evidence="4">
        <text>an aldehyde + NAD(+) + H2O = a carboxylate + NADH + 2 H(+)</text>
        <dbReference type="Rhea" id="RHEA:16185"/>
        <dbReference type="ChEBI" id="CHEBI:15377"/>
        <dbReference type="ChEBI" id="CHEBI:15378"/>
        <dbReference type="ChEBI" id="CHEBI:17478"/>
        <dbReference type="ChEBI" id="CHEBI:29067"/>
        <dbReference type="ChEBI" id="CHEBI:57540"/>
        <dbReference type="ChEBI" id="CHEBI:57945"/>
        <dbReference type="EC" id="1.2.1.3"/>
    </reaction>
</comment>
<evidence type="ECO:0000256" key="2">
    <source>
        <dbReference type="ARBA" id="ARBA00023002"/>
    </source>
</evidence>
<feature type="active site" evidence="5">
    <location>
        <position position="324"/>
    </location>
</feature>
<dbReference type="InterPro" id="IPR016161">
    <property type="entry name" value="Ald_DH/histidinol_DH"/>
</dbReference>
<protein>
    <recommendedName>
        <fullName evidence="3">aldehyde dehydrogenase (NAD(+))</fullName>
        <ecNumber evidence="3">1.2.1.3</ecNumber>
    </recommendedName>
</protein>
<gene>
    <name evidence="8" type="ORF">GOMPHAMPRED_004049</name>
</gene>
<evidence type="ECO:0000256" key="4">
    <source>
        <dbReference type="ARBA" id="ARBA00049194"/>
    </source>
</evidence>
<dbReference type="InterPro" id="IPR016163">
    <property type="entry name" value="Ald_DH_C"/>
</dbReference>
<dbReference type="SUPFAM" id="SSF53720">
    <property type="entry name" value="ALDH-like"/>
    <property type="match status" value="1"/>
</dbReference>
<evidence type="ECO:0000313" key="9">
    <source>
        <dbReference type="Proteomes" id="UP000664169"/>
    </source>
</evidence>
<comment type="caution">
    <text evidence="8">The sequence shown here is derived from an EMBL/GenBank/DDBJ whole genome shotgun (WGS) entry which is preliminary data.</text>
</comment>
<dbReference type="PROSITE" id="PS00687">
    <property type="entry name" value="ALDEHYDE_DEHYDR_GLU"/>
    <property type="match status" value="1"/>
</dbReference>
<reference evidence="8" key="1">
    <citation type="submission" date="2021-03" db="EMBL/GenBank/DDBJ databases">
        <authorList>
            <person name="Tagirdzhanova G."/>
        </authorList>
    </citation>
    <scope>NUCLEOTIDE SEQUENCE</scope>
</reference>
<keyword evidence="9" id="KW-1185">Reference proteome</keyword>
<dbReference type="InterPro" id="IPR016160">
    <property type="entry name" value="Ald_DH_CS_CYS"/>
</dbReference>
<evidence type="ECO:0000256" key="5">
    <source>
        <dbReference type="PROSITE-ProRule" id="PRU10007"/>
    </source>
</evidence>
<dbReference type="PROSITE" id="PS00070">
    <property type="entry name" value="ALDEHYDE_DEHYDR_CYS"/>
    <property type="match status" value="1"/>
</dbReference>
<accession>A0A8H3IM68</accession>
<dbReference type="EC" id="1.2.1.3" evidence="3"/>
<dbReference type="CDD" id="cd07098">
    <property type="entry name" value="ALDH_F15-22"/>
    <property type="match status" value="1"/>
</dbReference>
<dbReference type="AlphaFoldDB" id="A0A8H3IM68"/>
<proteinExistence type="inferred from homology"/>
<sequence length="612" mass="66709">MVMGMDHVTEAIADGLWYLCLKVLDLSHFISNGPWLTYAIIAVASILVKGLRSENDKETIHIDLPDAAQPGWKGAELEEPDIKEPGLSGIQCYDPATGQRLGIVQPVSVNGIDRAISAAKEAQVEWAKTTFRQRRKVLRTILNFVLINQESIARVSSRDSGKPMLDAAFGEVMVTAEKLQWTIKHGEKVLQPSSRPTNFLLLYKQNTVHYEPLGVVAALVSWNYPFHNFIGPVISAIFAGNAIVVKPSERTAWSAPYFLEIVRVALRSCGHSADLVHTLPMWPETADHLTSHSDIQHITFIGSQTVCKHVLKSSARAIIPVCAELGGKDPAIVLDDLSNSRFKATAHILLRGTFQNTGQNCIGIERIIALPTVYDHLIEFLKPKIESLRVGAPLNSPDIDVGAMISTMNFARLEHLISDAVKNGARLLVGGKRWTNPDFPQGHYFQPTLLVDVIPSMAIAQEELFAPICVLMRASSVDDAIAIANSTSYSLGASVFGRSTKDINKVVHGVRAGMVSVNDFGSFYAVQLPFGGVAGSGYGRFAGEEGLRSLCNIKAVCQDQFWGISTSIPPPHLYPIANTSKAWTAATGIVALGYGNMLQKSTGLWNILRNLI</sequence>
<dbReference type="Gene3D" id="3.40.309.10">
    <property type="entry name" value="Aldehyde Dehydrogenase, Chain A, domain 2"/>
    <property type="match status" value="1"/>
</dbReference>
<organism evidence="8 9">
    <name type="scientific">Gomphillus americanus</name>
    <dbReference type="NCBI Taxonomy" id="1940652"/>
    <lineage>
        <taxon>Eukaryota</taxon>
        <taxon>Fungi</taxon>
        <taxon>Dikarya</taxon>
        <taxon>Ascomycota</taxon>
        <taxon>Pezizomycotina</taxon>
        <taxon>Lecanoromycetes</taxon>
        <taxon>OSLEUM clade</taxon>
        <taxon>Ostropomycetidae</taxon>
        <taxon>Ostropales</taxon>
        <taxon>Graphidaceae</taxon>
        <taxon>Gomphilloideae</taxon>
        <taxon>Gomphillus</taxon>
    </lineage>
</organism>
<dbReference type="Proteomes" id="UP000664169">
    <property type="component" value="Unassembled WGS sequence"/>
</dbReference>
<dbReference type="EMBL" id="CAJPDQ010000024">
    <property type="protein sequence ID" value="CAF9926065.1"/>
    <property type="molecule type" value="Genomic_DNA"/>
</dbReference>